<evidence type="ECO:0000313" key="3">
    <source>
        <dbReference type="Proteomes" id="UP000001058"/>
    </source>
</evidence>
<reference evidence="2 3" key="1">
    <citation type="journal article" date="2010" name="Science">
        <title>Genomic analysis of organismal complexity in the multicellular green alga Volvox carteri.</title>
        <authorList>
            <person name="Prochnik S.E."/>
            <person name="Umen J."/>
            <person name="Nedelcu A.M."/>
            <person name="Hallmann A."/>
            <person name="Miller S.M."/>
            <person name="Nishii I."/>
            <person name="Ferris P."/>
            <person name="Kuo A."/>
            <person name="Mitros T."/>
            <person name="Fritz-Laylin L.K."/>
            <person name="Hellsten U."/>
            <person name="Chapman J."/>
            <person name="Simakov O."/>
            <person name="Rensing S.A."/>
            <person name="Terry A."/>
            <person name="Pangilinan J."/>
            <person name="Kapitonov V."/>
            <person name="Jurka J."/>
            <person name="Salamov A."/>
            <person name="Shapiro H."/>
            <person name="Schmutz J."/>
            <person name="Grimwood J."/>
            <person name="Lindquist E."/>
            <person name="Lucas S."/>
            <person name="Grigoriev I.V."/>
            <person name="Schmitt R."/>
            <person name="Kirk D."/>
            <person name="Rokhsar D.S."/>
        </authorList>
    </citation>
    <scope>NUCLEOTIDE SEQUENCE [LARGE SCALE GENOMIC DNA]</scope>
    <source>
        <strain evidence="3">f. Nagariensis / Eve</strain>
    </source>
</reference>
<feature type="compositionally biased region" description="Low complexity" evidence="1">
    <location>
        <begin position="274"/>
        <end position="289"/>
    </location>
</feature>
<feature type="compositionally biased region" description="Low complexity" evidence="1">
    <location>
        <begin position="915"/>
        <end position="927"/>
    </location>
</feature>
<feature type="compositionally biased region" description="Pro residues" evidence="1">
    <location>
        <begin position="169"/>
        <end position="179"/>
    </location>
</feature>
<feature type="region of interest" description="Disordered" evidence="1">
    <location>
        <begin position="785"/>
        <end position="804"/>
    </location>
</feature>
<evidence type="ECO:0000313" key="2">
    <source>
        <dbReference type="EMBL" id="EFJ50889.1"/>
    </source>
</evidence>
<feature type="compositionally biased region" description="Pro residues" evidence="1">
    <location>
        <begin position="200"/>
        <end position="213"/>
    </location>
</feature>
<name>D8TNS0_VOLCA</name>
<dbReference type="Gene3D" id="3.40.1360.10">
    <property type="match status" value="1"/>
</dbReference>
<organism evidence="3">
    <name type="scientific">Volvox carteri f. nagariensis</name>
    <dbReference type="NCBI Taxonomy" id="3068"/>
    <lineage>
        <taxon>Eukaryota</taxon>
        <taxon>Viridiplantae</taxon>
        <taxon>Chlorophyta</taxon>
        <taxon>core chlorophytes</taxon>
        <taxon>Chlorophyceae</taxon>
        <taxon>CS clade</taxon>
        <taxon>Chlamydomonadales</taxon>
        <taxon>Volvocaceae</taxon>
        <taxon>Volvox</taxon>
    </lineage>
</organism>
<dbReference type="AlphaFoldDB" id="D8TNS0"/>
<feature type="compositionally biased region" description="Low complexity" evidence="1">
    <location>
        <begin position="979"/>
        <end position="1018"/>
    </location>
</feature>
<protein>
    <submittedName>
        <fullName evidence="2">Uncharacterized protein</fullName>
    </submittedName>
</protein>
<feature type="compositionally biased region" description="Pro residues" evidence="1">
    <location>
        <begin position="955"/>
        <end position="964"/>
    </location>
</feature>
<keyword evidence="3" id="KW-1185">Reference proteome</keyword>
<feature type="region of interest" description="Disordered" evidence="1">
    <location>
        <begin position="820"/>
        <end position="1052"/>
    </location>
</feature>
<dbReference type="InterPro" id="IPR027417">
    <property type="entry name" value="P-loop_NTPase"/>
</dbReference>
<feature type="compositionally biased region" description="Pro residues" evidence="1">
    <location>
        <begin position="928"/>
        <end position="944"/>
    </location>
</feature>
<feature type="compositionally biased region" description="Low complexity" evidence="1">
    <location>
        <begin position="120"/>
        <end position="134"/>
    </location>
</feature>
<feature type="compositionally biased region" description="Gly residues" evidence="1">
    <location>
        <begin position="1019"/>
        <end position="1029"/>
    </location>
</feature>
<feature type="compositionally biased region" description="Low complexity" evidence="1">
    <location>
        <begin position="214"/>
        <end position="229"/>
    </location>
</feature>
<dbReference type="Gene3D" id="3.40.50.300">
    <property type="entry name" value="P-loop containing nucleotide triphosphate hydrolases"/>
    <property type="match status" value="1"/>
</dbReference>
<gene>
    <name evidence="2" type="ORF">VOLCADRAFT_116604</name>
</gene>
<dbReference type="OrthoDB" id="1898560at2759"/>
<feature type="compositionally biased region" description="Basic and acidic residues" evidence="1">
    <location>
        <begin position="71"/>
        <end position="96"/>
    </location>
</feature>
<feature type="compositionally biased region" description="Gly residues" evidence="1">
    <location>
        <begin position="1125"/>
        <end position="1137"/>
    </location>
</feature>
<dbReference type="GeneID" id="9621241"/>
<dbReference type="InParanoid" id="D8TNS0"/>
<dbReference type="InterPro" id="IPR027032">
    <property type="entry name" value="Twinkle-like"/>
</dbReference>
<feature type="compositionally biased region" description="Low complexity" evidence="1">
    <location>
        <begin position="1030"/>
        <end position="1044"/>
    </location>
</feature>
<feature type="compositionally biased region" description="Pro residues" evidence="1">
    <location>
        <begin position="863"/>
        <end position="875"/>
    </location>
</feature>
<evidence type="ECO:0000256" key="1">
    <source>
        <dbReference type="SAM" id="MobiDB-lite"/>
    </source>
</evidence>
<accession>D8TNS0</accession>
<sequence length="1167" mass="120701">MPPSSRRSFAIATCGHRGGVSRRALLVLCRAGKFDDERPLSQLLKHSCPYCGYSISSKNYGGHHTKSCKALAEDPRERERRVQESEAKFKRLRDADGGGGGRRVSGGLEGRGSPPPPPLAAATSAPARAAPGPRDSVARARSAATLQAPVRGVFSPSPLRGAAPEARESPPPLRPPATPNPAWGGANGSPPLPAAASRAPPSPPPGPPQPPAGGPSSQSTRGSGPVSEPEGGGLPGRYGTVSAPAPGTFGSIPLGAALPGQDGVRAGASYVAAQQPLQQQSPWQQSLTPQPQPHESGNNGNNGTGHRVGLTSNGNGTGFGAGVSSSGSDADDADGGGGGAYGNGAEAASTGSAVIRQAASSSSSSRKQYRKPKMEPLRWPGFDEQGEMDKLALNAAGFWNVVSVPNGAPAATSASPSSPPEQLFVRPGERDQLRARVKLHYSYLDSFLMALPADVGRCRFTLATDNDPAGGALRRELLRRLGRERCWEVVSWDNEEEVALEEAEAAAGADGAGGFHLAAAAAAVPPGAAGLLAAGGEGAAAGLHPPALPRRGRGGFRKDANEVLMLDGPEQLVAVLESAQPAKVSGLATFREFEMEIAAYFQRQDPLQLGVSTGWRCLDPFYRVAPGELTIVTGETRGGRGGCARVCMCVCEFGIRGLLIDPYNELDSRRPRDTSETDFIRELLTKKVLTGQAPGLYDISGSAHWFNKTDNGIVVHRRFQERTHPDTGKRYRVALPEVDIKLQKVRNKDIGTQGEAYLLYDKATGRYEDPDVLLREAAVSYRGGGAGGGGGGGGGGSGGGGGGLDRIQLRNLEVGYVFNSGSYTPHHQQQQQQLHPQPLGPGPDNNNPNGKQHSQIIDVTLAPVPPAPSQPPSPAPNQLATAAPAAAAAALAPPHRSQAPAQLASAQLPPPHPSQPQQLQLQPGSQPFYPPPLPSSPPQQPPLGSPDIGRGGAAAPPPASPPPQRLGITSSVESGSFSPPAAAAAAATPAAAAPKAPGPAASKEAQGRQQRAAAKAAGTRGGSLGGFGGSSSNNSRASRSSKGNGVRKVEGFLSPELLRLAMEEEAGRGAVRLRDNGSACGWDADESLSGAEEEEEDEEREEEDEEGAARGGWRMGRRRRRSGGISRGLGARDGGGVMMFRDGVWAPKEPESPGSLASTLAENECGI</sequence>
<dbReference type="GO" id="GO:0003697">
    <property type="term" value="F:single-stranded DNA binding"/>
    <property type="evidence" value="ECO:0007669"/>
    <property type="project" value="InterPro"/>
</dbReference>
<feature type="compositionally biased region" description="Acidic residues" evidence="1">
    <location>
        <begin position="1083"/>
        <end position="1106"/>
    </location>
</feature>
<dbReference type="eggNOG" id="ENOG502QPXS">
    <property type="taxonomic scope" value="Eukaryota"/>
</dbReference>
<proteinExistence type="predicted"/>
<dbReference type="RefSeq" id="XP_002947901.1">
    <property type="nucleotide sequence ID" value="XM_002947855.1"/>
</dbReference>
<dbReference type="EMBL" id="GL378329">
    <property type="protein sequence ID" value="EFJ50889.1"/>
    <property type="molecule type" value="Genomic_DNA"/>
</dbReference>
<dbReference type="KEGG" id="vcn:VOLCADRAFT_116604"/>
<feature type="compositionally biased region" description="Low complexity" evidence="1">
    <location>
        <begin position="825"/>
        <end position="850"/>
    </location>
</feature>
<dbReference type="PANTHER" id="PTHR12873">
    <property type="entry name" value="T7-LIKE MITOCHONDRIAL DNA HELICASE"/>
    <property type="match status" value="1"/>
</dbReference>
<feature type="region of interest" description="Disordered" evidence="1">
    <location>
        <begin position="1068"/>
        <end position="1167"/>
    </location>
</feature>
<dbReference type="PANTHER" id="PTHR12873:SF0">
    <property type="entry name" value="TWINKLE MTDNA HELICASE"/>
    <property type="match status" value="1"/>
</dbReference>
<feature type="compositionally biased region" description="Low complexity" evidence="1">
    <location>
        <begin position="876"/>
        <end position="907"/>
    </location>
</feature>
<dbReference type="GO" id="GO:0043139">
    <property type="term" value="F:5'-3' DNA helicase activity"/>
    <property type="evidence" value="ECO:0007669"/>
    <property type="project" value="InterPro"/>
</dbReference>
<feature type="region of interest" description="Disordered" evidence="1">
    <location>
        <begin position="61"/>
        <end position="378"/>
    </location>
</feature>
<dbReference type="Proteomes" id="UP000001058">
    <property type="component" value="Unassembled WGS sequence"/>
</dbReference>
<feature type="compositionally biased region" description="Polar residues" evidence="1">
    <location>
        <begin position="967"/>
        <end position="977"/>
    </location>
</feature>
<feature type="compositionally biased region" description="Gly residues" evidence="1">
    <location>
        <begin position="97"/>
        <end position="110"/>
    </location>
</feature>